<dbReference type="Proteomes" id="UP000792575">
    <property type="component" value="Genome"/>
</dbReference>
<sequence length="226" mass="26726">MLFNCMSNINLPTSNNIVFEGDIAIISNISHTHNKNLIKLFFKKFEYFKEIIFIPGEIDILFDKNITINENYDHNHNHRKLLRNGINFIEDDELDIIILRDDMYECDMFDNIIKIYGQSYSEDKKYLYSNVNKNIGIAHLKSKNDLINIRNNIPKCDILFTSSSPHTGVNVCKYLLPRVLNIKPKYYIYNSINSYQQFPINIYNNITFINSNIYNNNKKSYIFNYS</sequence>
<protein>
    <submittedName>
        <fullName evidence="1">Uncharacterized protein</fullName>
    </submittedName>
</protein>
<accession>A0A916KP99</accession>
<proteinExistence type="predicted"/>
<dbReference type="OrthoDB" id="18732at10239"/>
<name>A0A916KP99_9POXV</name>
<dbReference type="EMBL" id="HF679131">
    <property type="protein sequence ID" value="CCU55535.1"/>
    <property type="molecule type" value="Genomic_DNA"/>
</dbReference>
<gene>
    <name evidence="1" type="ORF">AHEV_214</name>
</gene>
<evidence type="ECO:0000313" key="2">
    <source>
        <dbReference type="Proteomes" id="UP000792575"/>
    </source>
</evidence>
<organism evidence="1 2">
    <name type="scientific">Adoxophyes honmai entomopoxvirus 'L'</name>
    <dbReference type="NCBI Taxonomy" id="1293540"/>
    <lineage>
        <taxon>Viruses</taxon>
        <taxon>Varidnaviria</taxon>
        <taxon>Bamfordvirae</taxon>
        <taxon>Nucleocytoviricota</taxon>
        <taxon>Pokkesviricetes</taxon>
        <taxon>Chitovirales</taxon>
        <taxon>Poxviridae</taxon>
        <taxon>Entomopoxvirinae</taxon>
        <taxon>Betaentomopoxvirus</taxon>
        <taxon>Betaentomopoxvirus ahonmai</taxon>
    </lineage>
</organism>
<keyword evidence="2" id="KW-1185">Reference proteome</keyword>
<dbReference type="GeneID" id="15614143"/>
<evidence type="ECO:0000313" key="1">
    <source>
        <dbReference type="EMBL" id="CCU55535.1"/>
    </source>
</evidence>
<dbReference type="KEGG" id="vg:15614143"/>
<dbReference type="Gene3D" id="3.60.21.10">
    <property type="match status" value="1"/>
</dbReference>
<dbReference type="InterPro" id="IPR029052">
    <property type="entry name" value="Metallo-depent_PP-like"/>
</dbReference>
<reference evidence="1" key="1">
    <citation type="journal article" date="2013" name="J. Virol.">
        <title>New Insights into the Evolution of Entomopoxvirinae from the Complete Genome Sequences of Four Entomopoxviruses Infecting Adoxophyes honmai, Choristoneura biennis, Choristoneura rosaceana, and Mythimna separata.</title>
        <authorList>
            <person name="Theze J."/>
            <person name="Takatsuka J."/>
            <person name="Li Z."/>
            <person name="Gallais J."/>
            <person name="Doucet D."/>
            <person name="Arif B."/>
            <person name="Nakai M."/>
            <person name="Herniou E.A."/>
        </authorList>
    </citation>
    <scope>NUCLEOTIDE SEQUENCE</scope>
    <source>
        <strain evidence="1">Tokyo</strain>
    </source>
</reference>
<dbReference type="RefSeq" id="YP_008004037.1">
    <property type="nucleotide sequence ID" value="NC_021247.1"/>
</dbReference>